<evidence type="ECO:0000313" key="4">
    <source>
        <dbReference type="Proteomes" id="UP000825051"/>
    </source>
</evidence>
<dbReference type="SUPFAM" id="SSF51197">
    <property type="entry name" value="Clavaminate synthase-like"/>
    <property type="match status" value="1"/>
</dbReference>
<reference evidence="3" key="1">
    <citation type="submission" date="2021-08" db="EMBL/GenBank/DDBJ databases">
        <title>Genome of a novel bacterium of the phylum Verrucomicrobia, Oleiharenicola sp. KSB-15.</title>
        <authorList>
            <person name="Chung J.-H."/>
            <person name="Ahn J.-H."/>
            <person name="Yoon Y."/>
            <person name="Kim D.-Y."/>
            <person name="An S.-H."/>
            <person name="Park I."/>
            <person name="Yeon J."/>
        </authorList>
    </citation>
    <scope>NUCLEOTIDE SEQUENCE</scope>
    <source>
        <strain evidence="3">KSB-15</strain>
    </source>
</reference>
<sequence length="274" mass="30952">MSTATQSNPYQLTAEQKRFYHENGYLLGLPPIYTREEMARINAELPHLLALLEPGETTKDIREWHETSTYLYEIGMNPKILDLVEGILGPNFYLWASNFFIKEPHSMSTVGWHQDSYYWPMAPNNSVTVWLAFDDVDEVNGGMKLIPGSHRGGVIKHRRSEQTSSVLTLELADGTDFKADSAVQFRLKAGECSLHDDRAIHGSQANPSDRRRAGLTLRYSGTNVKNDLSVNPNFKAYMCRGVDEFKHNPYGTPPKQRYGRPAFKPVSNEEAGKA</sequence>
<dbReference type="AlphaFoldDB" id="A0A8F9XGN8"/>
<proteinExistence type="predicted"/>
<keyword evidence="3" id="KW-0560">Oxidoreductase</keyword>
<keyword evidence="3" id="KW-0223">Dioxygenase</keyword>
<dbReference type="Gene3D" id="2.60.120.620">
    <property type="entry name" value="q2cbj1_9rhob like domain"/>
    <property type="match status" value="1"/>
</dbReference>
<dbReference type="EMBL" id="CP080507">
    <property type="protein sequence ID" value="QYM78430.1"/>
    <property type="molecule type" value="Genomic_DNA"/>
</dbReference>
<accession>A0A8F9XGN8</accession>
<feature type="region of interest" description="Disordered" evidence="2">
    <location>
        <begin position="248"/>
        <end position="274"/>
    </location>
</feature>
<evidence type="ECO:0000256" key="2">
    <source>
        <dbReference type="SAM" id="MobiDB-lite"/>
    </source>
</evidence>
<comment type="cofactor">
    <cofactor evidence="1">
        <name>Fe(2+)</name>
        <dbReference type="ChEBI" id="CHEBI:29033"/>
    </cofactor>
</comment>
<dbReference type="Pfam" id="PF05721">
    <property type="entry name" value="PhyH"/>
    <property type="match status" value="1"/>
</dbReference>
<keyword evidence="4" id="KW-1185">Reference proteome</keyword>
<dbReference type="PANTHER" id="PTHR20883:SF48">
    <property type="entry name" value="ECTOINE DIOXYGENASE"/>
    <property type="match status" value="1"/>
</dbReference>
<name>A0A8F9XGN8_9BACT</name>
<dbReference type="PANTHER" id="PTHR20883">
    <property type="entry name" value="PHYTANOYL-COA DIOXYGENASE DOMAIN CONTAINING 1"/>
    <property type="match status" value="1"/>
</dbReference>
<dbReference type="InterPro" id="IPR008775">
    <property type="entry name" value="Phytyl_CoA_dOase-like"/>
</dbReference>
<evidence type="ECO:0000256" key="1">
    <source>
        <dbReference type="ARBA" id="ARBA00001954"/>
    </source>
</evidence>
<organism evidence="3 4">
    <name type="scientific">Horticoccus luteus</name>
    <dbReference type="NCBI Taxonomy" id="2862869"/>
    <lineage>
        <taxon>Bacteria</taxon>
        <taxon>Pseudomonadati</taxon>
        <taxon>Verrucomicrobiota</taxon>
        <taxon>Opitutia</taxon>
        <taxon>Opitutales</taxon>
        <taxon>Opitutaceae</taxon>
        <taxon>Horticoccus</taxon>
    </lineage>
</organism>
<dbReference type="Proteomes" id="UP000825051">
    <property type="component" value="Chromosome"/>
</dbReference>
<gene>
    <name evidence="3" type="ORF">K0B96_14165</name>
</gene>
<protein>
    <submittedName>
        <fullName evidence="3">Phytanoyl-CoA dioxygenase family protein</fullName>
    </submittedName>
</protein>
<evidence type="ECO:0000313" key="3">
    <source>
        <dbReference type="EMBL" id="QYM78430.1"/>
    </source>
</evidence>
<dbReference type="GO" id="GO:0005506">
    <property type="term" value="F:iron ion binding"/>
    <property type="evidence" value="ECO:0007669"/>
    <property type="project" value="UniProtKB-ARBA"/>
</dbReference>
<dbReference type="GO" id="GO:0016706">
    <property type="term" value="F:2-oxoglutarate-dependent dioxygenase activity"/>
    <property type="evidence" value="ECO:0007669"/>
    <property type="project" value="UniProtKB-ARBA"/>
</dbReference>
<dbReference type="KEGG" id="ole:K0B96_14165"/>
<dbReference type="RefSeq" id="WP_220161534.1">
    <property type="nucleotide sequence ID" value="NZ_CP080507.1"/>
</dbReference>